<dbReference type="InterPro" id="IPR008995">
    <property type="entry name" value="Mo/tungstate-bd_C_term_dom"/>
</dbReference>
<protein>
    <submittedName>
        <fullName evidence="7">Putative ABC transporter</fullName>
    </submittedName>
</protein>
<dbReference type="Gene3D" id="2.40.50.100">
    <property type="match status" value="1"/>
</dbReference>
<reference evidence="7" key="1">
    <citation type="journal article" date="2008" name="ISME J.">
        <title>Genomic patterns of recombination, clonal divergence and environment in marine microbial populations.</title>
        <authorList>
            <person name="Konstantinidis K.T."/>
            <person name="Delong E.F."/>
        </authorList>
    </citation>
    <scope>NUCLEOTIDE SEQUENCE</scope>
</reference>
<dbReference type="AlphaFoldDB" id="B3T139"/>
<dbReference type="GO" id="GO:0005524">
    <property type="term" value="F:ATP binding"/>
    <property type="evidence" value="ECO:0007669"/>
    <property type="project" value="UniProtKB-KW"/>
</dbReference>
<keyword evidence="2" id="KW-0500">Molybdenum</keyword>
<evidence type="ECO:0000313" key="7">
    <source>
        <dbReference type="EMBL" id="ABZ06298.1"/>
    </source>
</evidence>
<dbReference type="InterPro" id="IPR003439">
    <property type="entry name" value="ABC_transporter-like_ATP-bd"/>
</dbReference>
<dbReference type="InterPro" id="IPR027417">
    <property type="entry name" value="P-loop_NTPase"/>
</dbReference>
<evidence type="ECO:0000259" key="5">
    <source>
        <dbReference type="PROSITE" id="PS50893"/>
    </source>
</evidence>
<dbReference type="PROSITE" id="PS00211">
    <property type="entry name" value="ABC_TRANSPORTER_1"/>
    <property type="match status" value="1"/>
</dbReference>
<dbReference type="PANTHER" id="PTHR42781">
    <property type="entry name" value="SPERMIDINE/PUTRESCINE IMPORT ATP-BINDING PROTEIN POTA"/>
    <property type="match status" value="1"/>
</dbReference>
<evidence type="ECO:0000256" key="3">
    <source>
        <dbReference type="ARBA" id="ARBA00022741"/>
    </source>
</evidence>
<evidence type="ECO:0000256" key="4">
    <source>
        <dbReference type="ARBA" id="ARBA00022840"/>
    </source>
</evidence>
<keyword evidence="4" id="KW-0067">ATP-binding</keyword>
<accession>B3T139</accession>
<dbReference type="InterPro" id="IPR017871">
    <property type="entry name" value="ABC_transporter-like_CS"/>
</dbReference>
<dbReference type="InterPro" id="IPR004606">
    <property type="entry name" value="Mop_domain"/>
</dbReference>
<dbReference type="GO" id="GO:0015689">
    <property type="term" value="P:molybdate ion transport"/>
    <property type="evidence" value="ECO:0007669"/>
    <property type="project" value="InterPro"/>
</dbReference>
<feature type="domain" description="Mop" evidence="6">
    <location>
        <begin position="303"/>
        <end position="367"/>
    </location>
</feature>
<dbReference type="SUPFAM" id="SSF52540">
    <property type="entry name" value="P-loop containing nucleoside triphosphate hydrolases"/>
    <property type="match status" value="1"/>
</dbReference>
<proteinExistence type="predicted"/>
<feature type="domain" description="ABC transporter" evidence="5">
    <location>
        <begin position="1"/>
        <end position="235"/>
    </location>
</feature>
<keyword evidence="3" id="KW-0547">Nucleotide-binding</keyword>
<evidence type="ECO:0000256" key="1">
    <source>
        <dbReference type="ARBA" id="ARBA00022448"/>
    </source>
</evidence>
<keyword evidence="1" id="KW-0813">Transport</keyword>
<dbReference type="GO" id="GO:0016887">
    <property type="term" value="F:ATP hydrolysis activity"/>
    <property type="evidence" value="ECO:0007669"/>
    <property type="project" value="InterPro"/>
</dbReference>
<dbReference type="InterPro" id="IPR005116">
    <property type="entry name" value="Transp-assoc_OB_typ1"/>
</dbReference>
<dbReference type="InterPro" id="IPR050093">
    <property type="entry name" value="ABC_SmlMolc_Importer"/>
</dbReference>
<organism evidence="7">
    <name type="scientific">uncultured marine microorganism HF4000_008B14</name>
    <dbReference type="NCBI Taxonomy" id="455512"/>
    <lineage>
        <taxon>unclassified sequences</taxon>
        <taxon>environmental samples</taxon>
    </lineage>
</organism>
<dbReference type="Gene3D" id="3.40.50.300">
    <property type="entry name" value="P-loop containing nucleotide triphosphate hydrolases"/>
    <property type="match status" value="1"/>
</dbReference>
<name>B3T139_9ZZZZ</name>
<dbReference type="SMART" id="SM00382">
    <property type="entry name" value="AAA"/>
    <property type="match status" value="1"/>
</dbReference>
<dbReference type="Pfam" id="PF00005">
    <property type="entry name" value="ABC_tran"/>
    <property type="match status" value="1"/>
</dbReference>
<dbReference type="PROSITE" id="PS51866">
    <property type="entry name" value="MOP"/>
    <property type="match status" value="1"/>
</dbReference>
<dbReference type="SUPFAM" id="SSF50331">
    <property type="entry name" value="MOP-like"/>
    <property type="match status" value="1"/>
</dbReference>
<dbReference type="PANTHER" id="PTHR42781:SF4">
    <property type="entry name" value="SPERMIDINE_PUTRESCINE IMPORT ATP-BINDING PROTEIN POTA"/>
    <property type="match status" value="1"/>
</dbReference>
<sequence length="376" mass="40611">MPLSKGWLKCRVGGFSLEADWHVEEGEVLVLFGPSGAGKTTTLRAIAGLVQPEEGRVELGGRVVYDSAAHISVPVHRRGVGYLTQQYHLFPHLSVAGNIAYGLPDRRQPDARGKVERLAKMLLLEGLEDRYTWQLSGGQQQRVALARALAPNPQLLLLDEPFASLDNELRRELRRELCAMLVESPIPVLLVTHDREEALALGDSVQVIDGGRIVDRGEPLQVLGQPGRGRVARLAGVENVLTMTVESRNPQDGTMICTGGGVKLEVPLDAAPSGQSDGPQQRENITVGIRSFDIILASEEPRGTSARNRLPGTVTTVDPRPPGYEVTLDCGVLLKAQVTGAAMSEMGIRPGQSIWAVFKASSCFLVQEEMPSPSAD</sequence>
<dbReference type="PROSITE" id="PS50893">
    <property type="entry name" value="ABC_TRANSPORTER_2"/>
    <property type="match status" value="1"/>
</dbReference>
<gene>
    <name evidence="7" type="ORF">ALOHA_HF4000008B14ctg1g37</name>
</gene>
<evidence type="ECO:0000256" key="2">
    <source>
        <dbReference type="ARBA" id="ARBA00022505"/>
    </source>
</evidence>
<evidence type="ECO:0000259" key="6">
    <source>
        <dbReference type="PROSITE" id="PS51866"/>
    </source>
</evidence>
<dbReference type="InterPro" id="IPR003593">
    <property type="entry name" value="AAA+_ATPase"/>
</dbReference>
<dbReference type="EMBL" id="EU016571">
    <property type="protein sequence ID" value="ABZ06298.1"/>
    <property type="molecule type" value="Genomic_DNA"/>
</dbReference>
<dbReference type="Pfam" id="PF03459">
    <property type="entry name" value="TOBE"/>
    <property type="match status" value="1"/>
</dbReference>